<evidence type="ECO:0000256" key="2">
    <source>
        <dbReference type="ARBA" id="ARBA00022840"/>
    </source>
</evidence>
<evidence type="ECO:0000313" key="4">
    <source>
        <dbReference type="EMBL" id="MDL5033291.1"/>
    </source>
</evidence>
<evidence type="ECO:0000313" key="5">
    <source>
        <dbReference type="Proteomes" id="UP001238603"/>
    </source>
</evidence>
<dbReference type="InterPro" id="IPR027417">
    <property type="entry name" value="P-loop_NTPase"/>
</dbReference>
<dbReference type="RefSeq" id="WP_285983379.1">
    <property type="nucleotide sequence ID" value="NZ_JASVDS010000004.1"/>
</dbReference>
<keyword evidence="2" id="KW-0067">ATP-binding</keyword>
<dbReference type="SUPFAM" id="SSF52540">
    <property type="entry name" value="P-loop containing nucleoside triphosphate hydrolases"/>
    <property type="match status" value="1"/>
</dbReference>
<dbReference type="Gene3D" id="3.40.50.300">
    <property type="entry name" value="P-loop containing nucleotide triphosphate hydrolases"/>
    <property type="match status" value="1"/>
</dbReference>
<reference evidence="4 5" key="1">
    <citation type="submission" date="2023-06" db="EMBL/GenBank/DDBJ databases">
        <title>Pelomonas sp. APW6 16S ribosomal RNA gene genome sequencing and assembly.</title>
        <authorList>
            <person name="Woo H."/>
        </authorList>
    </citation>
    <scope>NUCLEOTIDE SEQUENCE [LARGE SCALE GENOMIC DNA]</scope>
    <source>
        <strain evidence="4 5">APW6</strain>
    </source>
</reference>
<keyword evidence="5" id="KW-1185">Reference proteome</keyword>
<protein>
    <submittedName>
        <fullName evidence="4">ABC transporter</fullName>
    </submittedName>
</protein>
<dbReference type="PANTHER" id="PTHR43158:SF2">
    <property type="entry name" value="SKFA PEPTIDE EXPORT ATP-BINDING PROTEIN SKFE"/>
    <property type="match status" value="1"/>
</dbReference>
<proteinExistence type="predicted"/>
<evidence type="ECO:0000259" key="3">
    <source>
        <dbReference type="Pfam" id="PF00005"/>
    </source>
</evidence>
<accession>A0ABT7LK95</accession>
<dbReference type="Pfam" id="PF00005">
    <property type="entry name" value="ABC_tran"/>
    <property type="match status" value="1"/>
</dbReference>
<dbReference type="PANTHER" id="PTHR43158">
    <property type="entry name" value="SKFA PEPTIDE EXPORT ATP-BINDING PROTEIN SKFE"/>
    <property type="match status" value="1"/>
</dbReference>
<name>A0ABT7LK95_9BURK</name>
<organism evidence="4 5">
    <name type="scientific">Roseateles subflavus</name>
    <dbReference type="NCBI Taxonomy" id="3053353"/>
    <lineage>
        <taxon>Bacteria</taxon>
        <taxon>Pseudomonadati</taxon>
        <taxon>Pseudomonadota</taxon>
        <taxon>Betaproteobacteria</taxon>
        <taxon>Burkholderiales</taxon>
        <taxon>Sphaerotilaceae</taxon>
        <taxon>Roseateles</taxon>
    </lineage>
</organism>
<comment type="caution">
    <text evidence="4">The sequence shown here is derived from an EMBL/GenBank/DDBJ whole genome shotgun (WGS) entry which is preliminary data.</text>
</comment>
<evidence type="ECO:0000256" key="1">
    <source>
        <dbReference type="ARBA" id="ARBA00022741"/>
    </source>
</evidence>
<keyword evidence="1" id="KW-0547">Nucleotide-binding</keyword>
<dbReference type="EMBL" id="JASVDS010000004">
    <property type="protein sequence ID" value="MDL5033291.1"/>
    <property type="molecule type" value="Genomic_DNA"/>
</dbReference>
<feature type="domain" description="ABC transporter" evidence="3">
    <location>
        <begin position="44"/>
        <end position="168"/>
    </location>
</feature>
<gene>
    <name evidence="4" type="ORF">QRD43_15355</name>
</gene>
<dbReference type="InterPro" id="IPR003439">
    <property type="entry name" value="ABC_transporter-like_ATP-bd"/>
</dbReference>
<sequence>MTELENPNAPSSRDAGPRLRAQGLRWQPPQGAWPGPHPLQDGLDLEMGPGLHLVLGGEGRGKTALLGLLGGVLAPASGALERRLASQAWPDPLAEALDGQLSRAWLAAEQARHPRWNAGVASRLEQAWALAPHLDKQLHMLSAGSRRKLGLLAAAASGAALVLLDLPFAALDGSSRRVLLEVLEDAATSGRQIWVMADYAPPPGLEAALFASRIDLGD</sequence>
<dbReference type="Proteomes" id="UP001238603">
    <property type="component" value="Unassembled WGS sequence"/>
</dbReference>